<sequence length="87" mass="9933">MSGERVGFRFKHADAVIKRNPQGRSRRGWVMEPVEQATSRGTRMPAYRIRWRDSERPEVVLQHMLIADPDGTPPPEGVNLDPNAPTR</sequence>
<name>A0A0G2J5M1_9SYNE</name>
<proteinExistence type="predicted"/>
<feature type="region of interest" description="Disordered" evidence="1">
    <location>
        <begin position="66"/>
        <end position="87"/>
    </location>
</feature>
<accession>A0A0G2J5M1</accession>
<comment type="caution">
    <text evidence="2">The sequence shown here is derived from an EMBL/GenBank/DDBJ whole genome shotgun (WGS) entry which is preliminary data.</text>
</comment>
<evidence type="ECO:0000313" key="2">
    <source>
        <dbReference type="EMBL" id="KKZ13254.1"/>
    </source>
</evidence>
<dbReference type="EMBL" id="JXQG01000003">
    <property type="protein sequence ID" value="KKZ13254.1"/>
    <property type="molecule type" value="Genomic_DNA"/>
</dbReference>
<gene>
    <name evidence="2" type="ORF">TE42_01165</name>
</gene>
<evidence type="ECO:0000256" key="1">
    <source>
        <dbReference type="SAM" id="MobiDB-lite"/>
    </source>
</evidence>
<dbReference type="PATRIC" id="fig|1604020.3.peg.1081"/>
<dbReference type="Proteomes" id="UP000035067">
    <property type="component" value="Unassembled WGS sequence"/>
</dbReference>
<protein>
    <submittedName>
        <fullName evidence="2">Uncharacterized protein</fullName>
    </submittedName>
</protein>
<dbReference type="AlphaFoldDB" id="A0A0G2J5M1"/>
<organism evidence="2 3">
    <name type="scientific">Candidatus Synechococcus spongiarum SP3</name>
    <dbReference type="NCBI Taxonomy" id="1604020"/>
    <lineage>
        <taxon>Bacteria</taxon>
        <taxon>Bacillati</taxon>
        <taxon>Cyanobacteriota</taxon>
        <taxon>Cyanophyceae</taxon>
        <taxon>Synechococcales</taxon>
        <taxon>Synechococcaceae</taxon>
        <taxon>Synechococcus</taxon>
    </lineage>
</organism>
<reference evidence="2 3" key="1">
    <citation type="submission" date="2015-01" db="EMBL/GenBank/DDBJ databases">
        <title>Lifestyle Evolution in Cyanobacterial Symbionts of Sponges.</title>
        <authorList>
            <person name="Burgsdorf I."/>
            <person name="Slaby B.M."/>
            <person name="Handley K.M."/>
            <person name="Haber M."/>
            <person name="Blom J."/>
            <person name="Marshall C.W."/>
            <person name="Gilbert J.A."/>
            <person name="Hentschel U."/>
            <person name="Steindler L."/>
        </authorList>
    </citation>
    <scope>NUCLEOTIDE SEQUENCE [LARGE SCALE GENOMIC DNA]</scope>
    <source>
        <strain evidence="2">SP3</strain>
    </source>
</reference>
<evidence type="ECO:0000313" key="3">
    <source>
        <dbReference type="Proteomes" id="UP000035067"/>
    </source>
</evidence>